<feature type="compositionally biased region" description="Low complexity" evidence="1">
    <location>
        <begin position="186"/>
        <end position="199"/>
    </location>
</feature>
<dbReference type="Proteomes" id="UP000190328">
    <property type="component" value="Unassembled WGS sequence"/>
</dbReference>
<sequence length="315" mass="35074">MKPILKQVKIIFFFCFLFFILDSSICHAADNVAGDVHDLVNVKVTNQKDPKRWEFSVEIIRDGNAIPADDGMNQVKIVVARMDNSVTRASTEVMTNKEGKAYVDASKIYQEDKKAPVDSAIVLLPVSINGQALDGKAENTEIPISKEVYANIKGNSGTNQNSTSAETKKSSEKDTKTQSKKEESKSSSSSTTSKTSTTKKASEASKAKSSSSKEESSESTSPKEEQIKADSVRKNVNSKNNNGLFFLIPLLVCVIAIGLGIARWLQLKIKRKNEEIAMMEAFYQEVSHNLIERRKRRRAKRDKRRRKKGFSSLNT</sequence>
<accession>A0A1T4LSJ2</accession>
<name>A0A1T4LSJ2_9ENTE</name>
<evidence type="ECO:0000313" key="5">
    <source>
        <dbReference type="Proteomes" id="UP000190328"/>
    </source>
</evidence>
<keyword evidence="5" id="KW-1185">Reference proteome</keyword>
<feature type="compositionally biased region" description="Basic and acidic residues" evidence="1">
    <location>
        <begin position="200"/>
        <end position="232"/>
    </location>
</feature>
<feature type="region of interest" description="Disordered" evidence="1">
    <location>
        <begin position="152"/>
        <end position="232"/>
    </location>
</feature>
<feature type="signal peptide" evidence="3">
    <location>
        <begin position="1"/>
        <end position="28"/>
    </location>
</feature>
<dbReference type="GO" id="GO:0016020">
    <property type="term" value="C:membrane"/>
    <property type="evidence" value="ECO:0007669"/>
    <property type="project" value="InterPro"/>
</dbReference>
<reference evidence="5" key="1">
    <citation type="submission" date="2017-02" db="EMBL/GenBank/DDBJ databases">
        <authorList>
            <person name="Varghese N."/>
            <person name="Submissions S."/>
        </authorList>
    </citation>
    <scope>NUCLEOTIDE SEQUENCE [LARGE SCALE GENOMIC DNA]</scope>
    <source>
        <strain evidence="5">ATCC BAA-1030</strain>
    </source>
</reference>
<proteinExistence type="predicted"/>
<keyword evidence="3" id="KW-0732">Signal</keyword>
<feature type="chain" id="PRO_5013046555" evidence="3">
    <location>
        <begin position="29"/>
        <end position="315"/>
    </location>
</feature>
<dbReference type="InterPro" id="IPR008608">
    <property type="entry name" value="Ectropic_vir_integratn_site_2A"/>
</dbReference>
<evidence type="ECO:0000256" key="3">
    <source>
        <dbReference type="SAM" id="SignalP"/>
    </source>
</evidence>
<feature type="compositionally biased region" description="Basic and acidic residues" evidence="1">
    <location>
        <begin position="166"/>
        <end position="185"/>
    </location>
</feature>
<dbReference type="Pfam" id="PF05399">
    <property type="entry name" value="EVI2A"/>
    <property type="match status" value="1"/>
</dbReference>
<organism evidence="4 5">
    <name type="scientific">Pilibacter termitis</name>
    <dbReference type="NCBI Taxonomy" id="263852"/>
    <lineage>
        <taxon>Bacteria</taxon>
        <taxon>Bacillati</taxon>
        <taxon>Bacillota</taxon>
        <taxon>Bacilli</taxon>
        <taxon>Lactobacillales</taxon>
        <taxon>Enterococcaceae</taxon>
        <taxon>Pilibacter</taxon>
    </lineage>
</organism>
<gene>
    <name evidence="4" type="ORF">SAMN02745116_00787</name>
</gene>
<keyword evidence="2" id="KW-1133">Transmembrane helix</keyword>
<dbReference type="AlphaFoldDB" id="A0A1T4LSJ2"/>
<feature type="transmembrane region" description="Helical" evidence="2">
    <location>
        <begin position="243"/>
        <end position="265"/>
    </location>
</feature>
<dbReference type="RefSeq" id="WP_078806738.1">
    <property type="nucleotide sequence ID" value="NZ_FUXI01000006.1"/>
</dbReference>
<feature type="compositionally biased region" description="Basic residues" evidence="1">
    <location>
        <begin position="293"/>
        <end position="309"/>
    </location>
</feature>
<evidence type="ECO:0000256" key="2">
    <source>
        <dbReference type="SAM" id="Phobius"/>
    </source>
</evidence>
<evidence type="ECO:0000256" key="1">
    <source>
        <dbReference type="SAM" id="MobiDB-lite"/>
    </source>
</evidence>
<protein>
    <submittedName>
        <fullName evidence="4">Ectropic viral integration site 2A protein (EVI2A)</fullName>
    </submittedName>
</protein>
<keyword evidence="2" id="KW-0812">Transmembrane</keyword>
<keyword evidence="2" id="KW-0472">Membrane</keyword>
<feature type="region of interest" description="Disordered" evidence="1">
    <location>
        <begin position="293"/>
        <end position="315"/>
    </location>
</feature>
<dbReference type="EMBL" id="FUXI01000006">
    <property type="protein sequence ID" value="SJZ57488.1"/>
    <property type="molecule type" value="Genomic_DNA"/>
</dbReference>
<evidence type="ECO:0000313" key="4">
    <source>
        <dbReference type="EMBL" id="SJZ57488.1"/>
    </source>
</evidence>